<dbReference type="GO" id="GO:0004523">
    <property type="term" value="F:RNA-DNA hybrid ribonuclease activity"/>
    <property type="evidence" value="ECO:0007669"/>
    <property type="project" value="InterPro"/>
</dbReference>
<reference evidence="2" key="1">
    <citation type="submission" date="2021-12" db="EMBL/GenBank/DDBJ databases">
        <authorList>
            <person name="King R."/>
        </authorList>
    </citation>
    <scope>NUCLEOTIDE SEQUENCE</scope>
</reference>
<feature type="domain" description="RNase H type-1" evidence="1">
    <location>
        <begin position="1"/>
        <end position="36"/>
    </location>
</feature>
<dbReference type="InterPro" id="IPR002156">
    <property type="entry name" value="RNaseH_domain"/>
</dbReference>
<keyword evidence="3" id="KW-1185">Reference proteome</keyword>
<dbReference type="Gene3D" id="3.30.420.10">
    <property type="entry name" value="Ribonuclease H-like superfamily/Ribonuclease H"/>
    <property type="match status" value="1"/>
</dbReference>
<dbReference type="EMBL" id="OV121139">
    <property type="protein sequence ID" value="CAH0563167.1"/>
    <property type="molecule type" value="Genomic_DNA"/>
</dbReference>
<dbReference type="GO" id="GO:0003676">
    <property type="term" value="F:nucleic acid binding"/>
    <property type="evidence" value="ECO:0007669"/>
    <property type="project" value="InterPro"/>
</dbReference>
<dbReference type="Proteomes" id="UP001154078">
    <property type="component" value="Chromosome 8"/>
</dbReference>
<protein>
    <recommendedName>
        <fullName evidence="1">RNase H type-1 domain-containing protein</fullName>
    </recommendedName>
</protein>
<evidence type="ECO:0000313" key="2">
    <source>
        <dbReference type="EMBL" id="CAH0563167.1"/>
    </source>
</evidence>
<sequence length="192" mass="21915">MRSAEQGFAFTLAWIPGHSGIQGNETADWLANFGRSLTHSQNEKITSADLEPTIKTMIATENNLEWSEICNKGKWYKEIIENFPKQRLINEFGYLIKRHFTIIARLRAGQCKTRAHLHRMGLTEDPYCECGQIDSITHCILECPINNSNKLYTDLTRSGITTPARMTTILKEINSTNVKQIIKFIETNNIIV</sequence>
<proteinExistence type="predicted"/>
<dbReference type="InterPro" id="IPR036397">
    <property type="entry name" value="RNaseH_sf"/>
</dbReference>
<dbReference type="OrthoDB" id="6743369at2759"/>
<dbReference type="SUPFAM" id="SSF53098">
    <property type="entry name" value="Ribonuclease H-like"/>
    <property type="match status" value="1"/>
</dbReference>
<dbReference type="InterPro" id="IPR012337">
    <property type="entry name" value="RNaseH-like_sf"/>
</dbReference>
<dbReference type="AlphaFoldDB" id="A0A9P0FQ77"/>
<gene>
    <name evidence="2" type="ORF">MELIAE_LOCUS12147</name>
</gene>
<dbReference type="PROSITE" id="PS50879">
    <property type="entry name" value="RNASE_H_1"/>
    <property type="match status" value="1"/>
</dbReference>
<evidence type="ECO:0000259" key="1">
    <source>
        <dbReference type="PROSITE" id="PS50879"/>
    </source>
</evidence>
<name>A0A9P0FQ77_BRAAE</name>
<evidence type="ECO:0000313" key="3">
    <source>
        <dbReference type="Proteomes" id="UP001154078"/>
    </source>
</evidence>
<accession>A0A9P0FQ77</accession>
<organism evidence="2 3">
    <name type="scientific">Brassicogethes aeneus</name>
    <name type="common">Rape pollen beetle</name>
    <name type="synonym">Meligethes aeneus</name>
    <dbReference type="NCBI Taxonomy" id="1431903"/>
    <lineage>
        <taxon>Eukaryota</taxon>
        <taxon>Metazoa</taxon>
        <taxon>Ecdysozoa</taxon>
        <taxon>Arthropoda</taxon>
        <taxon>Hexapoda</taxon>
        <taxon>Insecta</taxon>
        <taxon>Pterygota</taxon>
        <taxon>Neoptera</taxon>
        <taxon>Endopterygota</taxon>
        <taxon>Coleoptera</taxon>
        <taxon>Polyphaga</taxon>
        <taxon>Cucujiformia</taxon>
        <taxon>Nitidulidae</taxon>
        <taxon>Meligethinae</taxon>
        <taxon>Brassicogethes</taxon>
    </lineage>
</organism>